<dbReference type="Proteomes" id="UP001142648">
    <property type="component" value="Unassembled WGS sequence"/>
</dbReference>
<dbReference type="SMART" id="SM00271">
    <property type="entry name" value="DnaJ"/>
    <property type="match status" value="1"/>
</dbReference>
<dbReference type="Pfam" id="PF00226">
    <property type="entry name" value="DnaJ"/>
    <property type="match status" value="1"/>
</dbReference>
<accession>A0A9X2W1M2</accession>
<dbReference type="AlphaFoldDB" id="A0A9X2W1M2"/>
<dbReference type="InterPro" id="IPR036869">
    <property type="entry name" value="J_dom_sf"/>
</dbReference>
<sequence>MHDTPSFTDHYGALQVDFECDARRLELAYHYFAKLYHPDSGATANIEKFSEVVSAYKVLRDPVARAEYDEIYVATLGRPRPAANADLGQGLNGSVALNDAETHDRILSQLYKRRRENALSPGIVGWLLEESLGCTESQFEFHAWYLKSKGLMEITEDGTFAITVEGVDYVIARLRKEEEKKLLAAPAAYEGNGARGEAREQD</sequence>
<organism evidence="3 4">
    <name type="scientific">Tsuneonella litorea</name>
    <dbReference type="NCBI Taxonomy" id="2976475"/>
    <lineage>
        <taxon>Bacteria</taxon>
        <taxon>Pseudomonadati</taxon>
        <taxon>Pseudomonadota</taxon>
        <taxon>Alphaproteobacteria</taxon>
        <taxon>Sphingomonadales</taxon>
        <taxon>Erythrobacteraceae</taxon>
        <taxon>Tsuneonella</taxon>
    </lineage>
</organism>
<name>A0A9X2W1M2_9SPHN</name>
<reference evidence="3" key="1">
    <citation type="submission" date="2022-09" db="EMBL/GenBank/DDBJ databases">
        <title>The genome sequence of Tsuneonella sp. YG55.</title>
        <authorList>
            <person name="Liu Y."/>
        </authorList>
    </citation>
    <scope>NUCLEOTIDE SEQUENCE</scope>
    <source>
        <strain evidence="3">YG55</strain>
    </source>
</reference>
<proteinExistence type="predicted"/>
<dbReference type="PANTHER" id="PTHR44145">
    <property type="entry name" value="DNAJ HOMOLOG SUBFAMILY A MEMBER 3, MITOCHONDRIAL"/>
    <property type="match status" value="1"/>
</dbReference>
<dbReference type="PANTHER" id="PTHR44145:SF3">
    <property type="entry name" value="DNAJ HOMOLOG SUBFAMILY A MEMBER 3, MITOCHONDRIAL"/>
    <property type="match status" value="1"/>
</dbReference>
<gene>
    <name evidence="3" type="ORF">N0B51_10420</name>
</gene>
<comment type="caution">
    <text evidence="3">The sequence shown here is derived from an EMBL/GenBank/DDBJ whole genome shotgun (WGS) entry which is preliminary data.</text>
</comment>
<dbReference type="Gene3D" id="1.10.287.110">
    <property type="entry name" value="DnaJ domain"/>
    <property type="match status" value="1"/>
</dbReference>
<evidence type="ECO:0000313" key="4">
    <source>
        <dbReference type="Proteomes" id="UP001142648"/>
    </source>
</evidence>
<keyword evidence="1" id="KW-0143">Chaperone</keyword>
<dbReference type="InterPro" id="IPR001623">
    <property type="entry name" value="DnaJ_domain"/>
</dbReference>
<dbReference type="InterPro" id="IPR051938">
    <property type="entry name" value="Apopto_cytoskel_mod"/>
</dbReference>
<evidence type="ECO:0000313" key="3">
    <source>
        <dbReference type="EMBL" id="MCT2559392.1"/>
    </source>
</evidence>
<protein>
    <submittedName>
        <fullName evidence="3">DnaJ domain-containing protein</fullName>
    </submittedName>
</protein>
<dbReference type="PROSITE" id="PS50076">
    <property type="entry name" value="DNAJ_2"/>
    <property type="match status" value="1"/>
</dbReference>
<keyword evidence="4" id="KW-1185">Reference proteome</keyword>
<feature type="domain" description="J" evidence="2">
    <location>
        <begin position="9"/>
        <end position="72"/>
    </location>
</feature>
<evidence type="ECO:0000256" key="1">
    <source>
        <dbReference type="ARBA" id="ARBA00023186"/>
    </source>
</evidence>
<evidence type="ECO:0000259" key="2">
    <source>
        <dbReference type="PROSITE" id="PS50076"/>
    </source>
</evidence>
<dbReference type="RefSeq" id="WP_259962286.1">
    <property type="nucleotide sequence ID" value="NZ_JAOAMV010000005.1"/>
</dbReference>
<dbReference type="SUPFAM" id="SSF46565">
    <property type="entry name" value="Chaperone J-domain"/>
    <property type="match status" value="1"/>
</dbReference>
<dbReference type="EMBL" id="JAOAMV010000005">
    <property type="protein sequence ID" value="MCT2559392.1"/>
    <property type="molecule type" value="Genomic_DNA"/>
</dbReference>
<dbReference type="CDD" id="cd06257">
    <property type="entry name" value="DnaJ"/>
    <property type="match status" value="1"/>
</dbReference>